<dbReference type="InterPro" id="IPR009351">
    <property type="entry name" value="AlkZ-like"/>
</dbReference>
<evidence type="ECO:0000313" key="2">
    <source>
        <dbReference type="Proteomes" id="UP001251948"/>
    </source>
</evidence>
<proteinExistence type="predicted"/>
<name>A0AAJ2JEL4_STEMA</name>
<protein>
    <submittedName>
        <fullName evidence="1">Crosslink repair DNA glycosylase YcaQ family protein</fullName>
    </submittedName>
</protein>
<organism evidence="1 2">
    <name type="scientific">Stenotrophomonas maltophilia</name>
    <name type="common">Pseudomonas maltophilia</name>
    <name type="synonym">Xanthomonas maltophilia</name>
    <dbReference type="NCBI Taxonomy" id="40324"/>
    <lineage>
        <taxon>Bacteria</taxon>
        <taxon>Pseudomonadati</taxon>
        <taxon>Pseudomonadota</taxon>
        <taxon>Gammaproteobacteria</taxon>
        <taxon>Lysobacterales</taxon>
        <taxon>Lysobacteraceae</taxon>
        <taxon>Stenotrophomonas</taxon>
        <taxon>Stenotrophomonas maltophilia group</taxon>
    </lineage>
</organism>
<reference evidence="1" key="1">
    <citation type="submission" date="2023-07" db="EMBL/GenBank/DDBJ databases">
        <title>Comparative genomics of clinical Stenotrophomonas maltophilia isolates reveals regions of diversity which correlate with colonization and persistence in vivo.</title>
        <authorList>
            <person name="Mcdaniel M.S."/>
            <person name="Swords W.E."/>
            <person name="Sumpter N.A."/>
            <person name="Lindgren N.R."/>
            <person name="Billiot C.E."/>
        </authorList>
    </citation>
    <scope>NUCLEOTIDE SEQUENCE</scope>
    <source>
        <strain evidence="1">Ism4</strain>
    </source>
</reference>
<dbReference type="PANTHER" id="PTHR30528">
    <property type="entry name" value="CYTOPLASMIC PROTEIN"/>
    <property type="match status" value="1"/>
</dbReference>
<evidence type="ECO:0000313" key="1">
    <source>
        <dbReference type="EMBL" id="MDT3469757.1"/>
    </source>
</evidence>
<dbReference type="RefSeq" id="WP_308308168.1">
    <property type="nucleotide sequence ID" value="NZ_JAVSKO010000007.1"/>
</dbReference>
<sequence>MAWIYNATMPATPSLDDLRRYAVARTLFKPTTLLSAIRRLGFVQADPIRAPARAQDLTLRHRVKDYRAGDLERRYARLPVEEDCLVNYGFLPREHLALMHPRVSKRAWDAETQRRAADVLAFVRERGSVHPREVDQAFAHGRVTNYWGGTSNASTHLLDGMHYRGLLRVQRRDSGTRIYAVADHTEADASEQAKIERAAALIDLVVRKYAPLPSASLTYLVRLLGYGAPHLAEQTRKALALARQHLASCTLEGTTWYWPADENPRSRRHAPDEQVRLLAPFDPVVWDRRRFELLWQWVYKFEAYTPAPKRQYGYYALPVLWHDQVVGWANLSVRDGELASSVGYAGRSLARDKVFRGALDDELQRMAAFL</sequence>
<dbReference type="AlphaFoldDB" id="A0AAJ2JEL4"/>
<dbReference type="EMBL" id="JAVSKO010000007">
    <property type="protein sequence ID" value="MDT3469757.1"/>
    <property type="molecule type" value="Genomic_DNA"/>
</dbReference>
<dbReference type="Proteomes" id="UP001251948">
    <property type="component" value="Unassembled WGS sequence"/>
</dbReference>
<gene>
    <name evidence="1" type="ORF">ROV92_17380</name>
</gene>
<accession>A0AAJ2JEL4</accession>
<dbReference type="PANTHER" id="PTHR30528:SF0">
    <property type="entry name" value="CYTOPLASMIC PROTEIN"/>
    <property type="match status" value="1"/>
</dbReference>
<dbReference type="Pfam" id="PF06224">
    <property type="entry name" value="AlkZ-like"/>
    <property type="match status" value="1"/>
</dbReference>
<comment type="caution">
    <text evidence="1">The sequence shown here is derived from an EMBL/GenBank/DDBJ whole genome shotgun (WGS) entry which is preliminary data.</text>
</comment>